<gene>
    <name evidence="1" type="primary">NDUFA4</name>
</gene>
<reference evidence="1" key="1">
    <citation type="submission" date="2016-05" db="EMBL/GenBank/DDBJ databases">
        <authorList>
            <person name="Lavstsen T."/>
            <person name="Jespersen J.S."/>
        </authorList>
    </citation>
    <scope>NUCLEOTIDE SEQUENCE</scope>
    <source>
        <tissue evidence="1">Brain</tissue>
    </source>
</reference>
<dbReference type="AlphaFoldDB" id="A0A1A8QTY2"/>
<protein>
    <submittedName>
        <fullName evidence="1">NADH dehydrogenase (Ubiquinone) 1 alpha subcomplex, 4</fullName>
    </submittedName>
</protein>
<keyword evidence="1" id="KW-0830">Ubiquinone</keyword>
<proteinExistence type="predicted"/>
<reference evidence="1" key="2">
    <citation type="submission" date="2016-06" db="EMBL/GenBank/DDBJ databases">
        <title>The genome of a short-lived fish provides insights into sex chromosome evolution and the genetic control of aging.</title>
        <authorList>
            <person name="Reichwald K."/>
            <person name="Felder M."/>
            <person name="Petzold A."/>
            <person name="Koch P."/>
            <person name="Groth M."/>
            <person name="Platzer M."/>
        </authorList>
    </citation>
    <scope>NUCLEOTIDE SEQUENCE</scope>
    <source>
        <tissue evidence="1">Brain</tissue>
    </source>
</reference>
<accession>A0A1A8QTY2</accession>
<dbReference type="EMBL" id="HAEH01013373">
    <property type="protein sequence ID" value="SBR97240.1"/>
    <property type="molecule type" value="Transcribed_RNA"/>
</dbReference>
<name>A0A1A8QTY2_9TELE</name>
<evidence type="ECO:0000313" key="1">
    <source>
        <dbReference type="EMBL" id="SBR97240.1"/>
    </source>
</evidence>
<sequence length="49" mass="5714">MEPNQQYKVEIFSKFSMVGAESVQAPVKFSPFVILRPFAKIILINYFPY</sequence>
<organism evidence="1">
    <name type="scientific">Nothobranchius rachovii</name>
    <name type="common">bluefin notho</name>
    <dbReference type="NCBI Taxonomy" id="451742"/>
    <lineage>
        <taxon>Eukaryota</taxon>
        <taxon>Metazoa</taxon>
        <taxon>Chordata</taxon>
        <taxon>Craniata</taxon>
        <taxon>Vertebrata</taxon>
        <taxon>Euteleostomi</taxon>
        <taxon>Actinopterygii</taxon>
        <taxon>Neopterygii</taxon>
        <taxon>Teleostei</taxon>
        <taxon>Neoteleostei</taxon>
        <taxon>Acanthomorphata</taxon>
        <taxon>Ovalentaria</taxon>
        <taxon>Atherinomorphae</taxon>
        <taxon>Cyprinodontiformes</taxon>
        <taxon>Nothobranchiidae</taxon>
        <taxon>Nothobranchius</taxon>
    </lineage>
</organism>